<gene>
    <name evidence="1" type="ORF">BRAPAZ1V2_A10P02110.2</name>
</gene>
<evidence type="ECO:0000313" key="1">
    <source>
        <dbReference type="EMBL" id="CAG7908965.1"/>
    </source>
</evidence>
<organism evidence="1 2">
    <name type="scientific">Brassica campestris</name>
    <name type="common">Field mustard</name>
    <dbReference type="NCBI Taxonomy" id="3711"/>
    <lineage>
        <taxon>Eukaryota</taxon>
        <taxon>Viridiplantae</taxon>
        <taxon>Streptophyta</taxon>
        <taxon>Embryophyta</taxon>
        <taxon>Tracheophyta</taxon>
        <taxon>Spermatophyta</taxon>
        <taxon>Magnoliopsida</taxon>
        <taxon>eudicotyledons</taxon>
        <taxon>Gunneridae</taxon>
        <taxon>Pentapetalae</taxon>
        <taxon>rosids</taxon>
        <taxon>malvids</taxon>
        <taxon>Brassicales</taxon>
        <taxon>Brassicaceae</taxon>
        <taxon>Brassiceae</taxon>
        <taxon>Brassica</taxon>
    </lineage>
</organism>
<dbReference type="EMBL" id="LS974626">
    <property type="protein sequence ID" value="CAG7908965.1"/>
    <property type="molecule type" value="Genomic_DNA"/>
</dbReference>
<feature type="non-terminal residue" evidence="1">
    <location>
        <position position="51"/>
    </location>
</feature>
<dbReference type="AlphaFoldDB" id="A0A8D9MGU9"/>
<sequence>MIGLVVNRVLAEVNNTPEQVGEYTVGLESRVDDLMSWRKLENTRLAWLRQN</sequence>
<accession>A0A8D9MGU9</accession>
<evidence type="ECO:0000313" key="2">
    <source>
        <dbReference type="Proteomes" id="UP000694005"/>
    </source>
</evidence>
<protein>
    <submittedName>
        <fullName evidence="1">Uncharacterized protein</fullName>
    </submittedName>
</protein>
<dbReference type="Gramene" id="A10p02110.2_BraZ1">
    <property type="protein sequence ID" value="A10p02110.2_BraZ1.CDS.1"/>
    <property type="gene ID" value="A10g02110.2_BraZ1"/>
</dbReference>
<dbReference type="Proteomes" id="UP000694005">
    <property type="component" value="Chromosome A10"/>
</dbReference>
<name>A0A8D9MGU9_BRACM</name>
<proteinExistence type="predicted"/>
<reference evidence="1 2" key="1">
    <citation type="submission" date="2021-07" db="EMBL/GenBank/DDBJ databases">
        <authorList>
            <consortium name="Genoscope - CEA"/>
            <person name="William W."/>
        </authorList>
    </citation>
    <scope>NUCLEOTIDE SEQUENCE [LARGE SCALE GENOMIC DNA]</scope>
</reference>